<comment type="caution">
    <text evidence="1">The sequence shown here is derived from an EMBL/GenBank/DDBJ whole genome shotgun (WGS) entry which is preliminary data.</text>
</comment>
<reference evidence="1" key="1">
    <citation type="submission" date="2021-01" db="EMBL/GenBank/DDBJ databases">
        <title>Phytophthora aleatoria, a newly-described species from Pinus radiata is distinct from Phytophthora cactorum isolates based on comparative genomics.</title>
        <authorList>
            <person name="Mcdougal R."/>
            <person name="Panda P."/>
            <person name="Williams N."/>
            <person name="Studholme D.J."/>
        </authorList>
    </citation>
    <scope>NUCLEOTIDE SEQUENCE</scope>
    <source>
        <strain evidence="1">NZFS 3830</strain>
    </source>
</reference>
<dbReference type="EMBL" id="JAENGZ010001883">
    <property type="protein sequence ID" value="KAG6945801.1"/>
    <property type="molecule type" value="Genomic_DNA"/>
</dbReference>
<dbReference type="Proteomes" id="UP000688947">
    <property type="component" value="Unassembled WGS sequence"/>
</dbReference>
<evidence type="ECO:0000313" key="2">
    <source>
        <dbReference type="Proteomes" id="UP000688947"/>
    </source>
</evidence>
<proteinExistence type="predicted"/>
<dbReference type="OrthoDB" id="123906at2759"/>
<dbReference type="AlphaFoldDB" id="A0A8T1TTE1"/>
<protein>
    <recommendedName>
        <fullName evidence="3">Reverse transcriptase domain-containing protein</fullName>
    </recommendedName>
</protein>
<organism evidence="1 2">
    <name type="scientific">Phytophthora cactorum</name>
    <dbReference type="NCBI Taxonomy" id="29920"/>
    <lineage>
        <taxon>Eukaryota</taxon>
        <taxon>Sar</taxon>
        <taxon>Stramenopiles</taxon>
        <taxon>Oomycota</taxon>
        <taxon>Peronosporomycetes</taxon>
        <taxon>Peronosporales</taxon>
        <taxon>Peronosporaceae</taxon>
        <taxon>Phytophthora</taxon>
    </lineage>
</organism>
<gene>
    <name evidence="1" type="ORF">JG687_00017073</name>
</gene>
<evidence type="ECO:0008006" key="3">
    <source>
        <dbReference type="Google" id="ProtNLM"/>
    </source>
</evidence>
<sequence length="325" mass="36927">CGFRRSLQDRDEVQKGLTKLLDNWIPPAEKTEYPREGHQWENYTYDREMQQSIDRQLKKHVAPGYGGISQEMWFATPERIRARARRVIELILRTGRAPPIVRRKQKIFLPKATTVDPTLDNSKGLPPWRPIPVQAALDILLVLKHYVEPGIPLCGMQHGFKNNRTVIDAALLVALLIERALSNHESLLMVSKDCRKCFDRISRWCMDLIYRGLGVPDVPRRLMMNLLQHGVADVRTAFGWLSTGFREFAIGQGPILSILHIACYMNCLQKQLAQCPDPVSIVNHQEGHEIGISSTLFVDDRLGVTTFQRGIHAMAAVTTLVTGKY</sequence>
<name>A0A8T1TTE1_9STRA</name>
<accession>A0A8T1TTE1</accession>
<evidence type="ECO:0000313" key="1">
    <source>
        <dbReference type="EMBL" id="KAG6945801.1"/>
    </source>
</evidence>
<feature type="non-terminal residue" evidence="1">
    <location>
        <position position="1"/>
    </location>
</feature>